<evidence type="ECO:0000313" key="2">
    <source>
        <dbReference type="Proteomes" id="UP000614714"/>
    </source>
</evidence>
<gene>
    <name evidence="1" type="ORF">JFN91_13535</name>
</gene>
<name>A0ABS0YFY2_9BACT</name>
<evidence type="ECO:0000313" key="1">
    <source>
        <dbReference type="EMBL" id="MBJ6751238.1"/>
    </source>
</evidence>
<protein>
    <submittedName>
        <fullName evidence="1">Uncharacterized protein</fullName>
    </submittedName>
</protein>
<dbReference type="Proteomes" id="UP000614714">
    <property type="component" value="Unassembled WGS sequence"/>
</dbReference>
<organism evidence="1 2">
    <name type="scientific">Geomonas anaerohicana</name>
    <dbReference type="NCBI Taxonomy" id="2798583"/>
    <lineage>
        <taxon>Bacteria</taxon>
        <taxon>Pseudomonadati</taxon>
        <taxon>Thermodesulfobacteriota</taxon>
        <taxon>Desulfuromonadia</taxon>
        <taxon>Geobacterales</taxon>
        <taxon>Geobacteraceae</taxon>
        <taxon>Geomonas</taxon>
    </lineage>
</organism>
<comment type="caution">
    <text evidence="1">The sequence shown here is derived from an EMBL/GenBank/DDBJ whole genome shotgun (WGS) entry which is preliminary data.</text>
</comment>
<proteinExistence type="predicted"/>
<accession>A0ABS0YFY2</accession>
<sequence length="99" mass="11470">MGTIVDILNIRPRDIGVVHIKYPNCLILNPHFSDYDTAQRIVIVIPEEDENSYYDFLLNNGIAMSSKEFTYRISHEKLFADRMIERATKLVEILGEIVN</sequence>
<dbReference type="RefSeq" id="WP_199389726.1">
    <property type="nucleotide sequence ID" value="NZ_JAEMHL010000007.1"/>
</dbReference>
<reference evidence="1 2" key="1">
    <citation type="submission" date="2020-12" db="EMBL/GenBank/DDBJ databases">
        <title>Geomonas sp. Red421, isolated from paddy soil.</title>
        <authorList>
            <person name="Xu Z."/>
            <person name="Zhang Z."/>
            <person name="Masuda Y."/>
            <person name="Itoh H."/>
            <person name="Senoo K."/>
        </authorList>
    </citation>
    <scope>NUCLEOTIDE SEQUENCE [LARGE SCALE GENOMIC DNA]</scope>
    <source>
        <strain evidence="1 2">Red421</strain>
    </source>
</reference>
<keyword evidence="2" id="KW-1185">Reference proteome</keyword>
<dbReference type="EMBL" id="JAEMHL010000007">
    <property type="protein sequence ID" value="MBJ6751238.1"/>
    <property type="molecule type" value="Genomic_DNA"/>
</dbReference>